<organism evidence="7 8">
    <name type="scientific">Prunus dulcis</name>
    <name type="common">Almond</name>
    <name type="synonym">Amygdalus dulcis</name>
    <dbReference type="NCBI Taxonomy" id="3755"/>
    <lineage>
        <taxon>Eukaryota</taxon>
        <taxon>Viridiplantae</taxon>
        <taxon>Streptophyta</taxon>
        <taxon>Embryophyta</taxon>
        <taxon>Tracheophyta</taxon>
        <taxon>Spermatophyta</taxon>
        <taxon>Magnoliopsida</taxon>
        <taxon>eudicotyledons</taxon>
        <taxon>Gunneridae</taxon>
        <taxon>Pentapetalae</taxon>
        <taxon>rosids</taxon>
        <taxon>fabids</taxon>
        <taxon>Rosales</taxon>
        <taxon>Rosaceae</taxon>
        <taxon>Amygdaloideae</taxon>
        <taxon>Amygdaleae</taxon>
        <taxon>Prunus</taxon>
    </lineage>
</organism>
<evidence type="ECO:0000256" key="5">
    <source>
        <dbReference type="SAM" id="MobiDB-lite"/>
    </source>
</evidence>
<dbReference type="CDD" id="cd00609">
    <property type="entry name" value="AAT_like"/>
    <property type="match status" value="1"/>
</dbReference>
<accession>A0AAD4ZAR7</accession>
<dbReference type="InterPro" id="IPR015421">
    <property type="entry name" value="PyrdxlP-dep_Trfase_major"/>
</dbReference>
<evidence type="ECO:0000313" key="7">
    <source>
        <dbReference type="EMBL" id="KAI5338784.1"/>
    </source>
</evidence>
<protein>
    <recommendedName>
        <fullName evidence="6">Aminotransferase class I/classII large domain-containing protein</fullName>
    </recommendedName>
</protein>
<name>A0AAD4ZAR7_PRUDU</name>
<dbReference type="EMBL" id="JAJFAZ020000003">
    <property type="protein sequence ID" value="KAI5338784.1"/>
    <property type="molecule type" value="Genomic_DNA"/>
</dbReference>
<feature type="domain" description="Aminotransferase class I/classII large" evidence="6">
    <location>
        <begin position="58"/>
        <end position="250"/>
    </location>
</feature>
<dbReference type="Pfam" id="PF00155">
    <property type="entry name" value="Aminotran_1_2"/>
    <property type="match status" value="1"/>
</dbReference>
<dbReference type="Proteomes" id="UP001054821">
    <property type="component" value="Chromosome 3"/>
</dbReference>
<reference evidence="7 8" key="1">
    <citation type="journal article" date="2022" name="G3 (Bethesda)">
        <title>Whole-genome sequence and methylome profiling of the almond [Prunus dulcis (Mill.) D.A. Webb] cultivar 'Nonpareil'.</title>
        <authorList>
            <person name="D'Amico-Willman K.M."/>
            <person name="Ouma W.Z."/>
            <person name="Meulia T."/>
            <person name="Sideli G.M."/>
            <person name="Gradziel T.M."/>
            <person name="Fresnedo-Ramirez J."/>
        </authorList>
    </citation>
    <scope>NUCLEOTIDE SEQUENCE [LARGE SCALE GENOMIC DNA]</scope>
    <source>
        <strain evidence="7">Clone GOH B32 T37-40</strain>
    </source>
</reference>
<comment type="similarity">
    <text evidence="2 4">Belongs to the class-I pyridoxal-phosphate-dependent aminotransferase family.</text>
</comment>
<proteinExistence type="inferred from homology"/>
<evidence type="ECO:0000313" key="8">
    <source>
        <dbReference type="Proteomes" id="UP001054821"/>
    </source>
</evidence>
<dbReference type="Gene3D" id="3.40.640.10">
    <property type="entry name" value="Type I PLP-dependent aspartate aminotransferase-like (Major domain)"/>
    <property type="match status" value="1"/>
</dbReference>
<evidence type="ECO:0000259" key="6">
    <source>
        <dbReference type="Pfam" id="PF00155"/>
    </source>
</evidence>
<dbReference type="InterPro" id="IPR005958">
    <property type="entry name" value="TyrNic_aminoTrfase"/>
</dbReference>
<feature type="region of interest" description="Disordered" evidence="5">
    <location>
        <begin position="35"/>
        <end position="55"/>
    </location>
</feature>
<evidence type="ECO:0000256" key="4">
    <source>
        <dbReference type="PIRNR" id="PIRNR000517"/>
    </source>
</evidence>
<comment type="cofactor">
    <cofactor evidence="1 4">
        <name>pyridoxal 5'-phosphate</name>
        <dbReference type="ChEBI" id="CHEBI:597326"/>
    </cofactor>
</comment>
<dbReference type="GO" id="GO:0030170">
    <property type="term" value="F:pyridoxal phosphate binding"/>
    <property type="evidence" value="ECO:0007669"/>
    <property type="project" value="InterPro"/>
</dbReference>
<dbReference type="GO" id="GO:0006572">
    <property type="term" value="P:L-tyrosine catabolic process"/>
    <property type="evidence" value="ECO:0007669"/>
    <property type="project" value="TreeGrafter"/>
</dbReference>
<dbReference type="AlphaFoldDB" id="A0AAD4ZAR7"/>
<evidence type="ECO:0000256" key="3">
    <source>
        <dbReference type="ARBA" id="ARBA00022898"/>
    </source>
</evidence>
<dbReference type="InterPro" id="IPR015422">
    <property type="entry name" value="PyrdxlP-dep_Trfase_small"/>
</dbReference>
<keyword evidence="3 4" id="KW-0663">Pyridoxal phosphate</keyword>
<dbReference type="InterPro" id="IPR004839">
    <property type="entry name" value="Aminotransferase_I/II_large"/>
</dbReference>
<dbReference type="Gene3D" id="3.90.1150.10">
    <property type="entry name" value="Aspartate Aminotransferase, domain 1"/>
    <property type="match status" value="1"/>
</dbReference>
<dbReference type="PIRSF" id="PIRSF000517">
    <property type="entry name" value="Tyr_transaminase"/>
    <property type="match status" value="1"/>
</dbReference>
<dbReference type="SUPFAM" id="SSF53383">
    <property type="entry name" value="PLP-dependent transferases"/>
    <property type="match status" value="1"/>
</dbReference>
<dbReference type="InterPro" id="IPR015424">
    <property type="entry name" value="PyrdxlP-dep_Trfase"/>
</dbReference>
<keyword evidence="8" id="KW-1185">Reference proteome</keyword>
<dbReference type="PANTHER" id="PTHR45744:SF11">
    <property type="entry name" value="TYROSINE AMINOTRANSFERASE"/>
    <property type="match status" value="1"/>
</dbReference>
<feature type="compositionally biased region" description="Polar residues" evidence="5">
    <location>
        <begin position="35"/>
        <end position="44"/>
    </location>
</feature>
<evidence type="ECO:0000256" key="2">
    <source>
        <dbReference type="ARBA" id="ARBA00007441"/>
    </source>
</evidence>
<dbReference type="GO" id="GO:0004838">
    <property type="term" value="F:L-tyrosine-2-oxoglutarate transaminase activity"/>
    <property type="evidence" value="ECO:0007669"/>
    <property type="project" value="TreeGrafter"/>
</dbReference>
<comment type="caution">
    <text evidence="7">The sequence shown here is derived from an EMBL/GenBank/DDBJ whole genome shotgun (WGS) entry which is preliminary data.</text>
</comment>
<gene>
    <name evidence="7" type="ORF">L3X38_018056</name>
</gene>
<sequence>MENGSQRKWQFGGNEELNSAAISVPGALAMLMNNGHSRSRSGSATADDGDHHPQRPTIMLGCGDPTEFRSFWTTQSAVDAVTDDLQSFKFNSYCLTGGVLEARRYACAIAEYLSRDLSHKLLAEDVYLTGGCTQAIEIMVSVLARSGSNILLPRLGYPQYEARASFDHLEVRHYDLLPEKGWEVDLDAVQALVDHNTAAIVIINPSNPCGNVFTYQHLEKIAETTKKLGIFVISDEVYGLLTFGSNPFVPMGKFSSTVPGIFDKTGIVDSIKNYLDITTDPATFIQGAIPQIFERTKETFFSNIIGIMKEAADVVKLNLSTLKGIDDDIQFCLKLPKEESVIVLPGVTVGLKNWLRITFAVELPVLEDGLQRIKAFYQRHAKKQ</sequence>
<evidence type="ECO:0000256" key="1">
    <source>
        <dbReference type="ARBA" id="ARBA00001933"/>
    </source>
</evidence>
<dbReference type="PANTHER" id="PTHR45744">
    <property type="entry name" value="TYROSINE AMINOTRANSFERASE"/>
    <property type="match status" value="1"/>
</dbReference>